<evidence type="ECO:0000256" key="2">
    <source>
        <dbReference type="ARBA" id="ARBA00022840"/>
    </source>
</evidence>
<dbReference type="InterPro" id="IPR027417">
    <property type="entry name" value="P-loop_NTPase"/>
</dbReference>
<dbReference type="AlphaFoldDB" id="A0A239TUR1"/>
<dbReference type="Pfam" id="PF00005">
    <property type="entry name" value="ABC_tran"/>
    <property type="match status" value="1"/>
</dbReference>
<protein>
    <submittedName>
        <fullName evidence="4">Uncharacterized ABC transporter ATP-binding protein YbhF</fullName>
    </submittedName>
</protein>
<keyword evidence="2 4" id="KW-0067">ATP-binding</keyword>
<dbReference type="PANTHER" id="PTHR43038:SF3">
    <property type="entry name" value="ABC TRANSPORTER G FAMILY MEMBER 20 ISOFORM X1"/>
    <property type="match status" value="1"/>
</dbReference>
<proteinExistence type="predicted"/>
<reference evidence="4 5" key="1">
    <citation type="submission" date="2017-06" db="EMBL/GenBank/DDBJ databases">
        <authorList>
            <consortium name="Pathogen Informatics"/>
        </authorList>
    </citation>
    <scope>NUCLEOTIDE SEQUENCE [LARGE SCALE GENOMIC DNA]</scope>
    <source>
        <strain evidence="4 5">NCTC10570</strain>
    </source>
</reference>
<dbReference type="CDD" id="cd03230">
    <property type="entry name" value="ABC_DR_subfamily_A"/>
    <property type="match status" value="1"/>
</dbReference>
<keyword evidence="1" id="KW-0547">Nucleotide-binding</keyword>
<dbReference type="EMBL" id="LT906446">
    <property type="protein sequence ID" value="SNV00383.1"/>
    <property type="molecule type" value="Genomic_DNA"/>
</dbReference>
<evidence type="ECO:0000259" key="3">
    <source>
        <dbReference type="PROSITE" id="PS50893"/>
    </source>
</evidence>
<feature type="domain" description="ABC transporter" evidence="3">
    <location>
        <begin position="5"/>
        <end position="233"/>
    </location>
</feature>
<dbReference type="RefSeq" id="WP_036254518.1">
    <property type="nucleotide sequence ID" value="NZ_LT906446.1"/>
</dbReference>
<dbReference type="InterPro" id="IPR003593">
    <property type="entry name" value="AAA+_ATPase"/>
</dbReference>
<organism evidence="4 5">
    <name type="scientific">Megamonas hypermegale</name>
    <dbReference type="NCBI Taxonomy" id="158847"/>
    <lineage>
        <taxon>Bacteria</taxon>
        <taxon>Bacillati</taxon>
        <taxon>Bacillota</taxon>
        <taxon>Negativicutes</taxon>
        <taxon>Selenomonadales</taxon>
        <taxon>Selenomonadaceae</taxon>
        <taxon>Megamonas</taxon>
    </lineage>
</organism>
<dbReference type="GO" id="GO:0005524">
    <property type="term" value="F:ATP binding"/>
    <property type="evidence" value="ECO:0007669"/>
    <property type="project" value="UniProtKB-KW"/>
</dbReference>
<dbReference type="GO" id="GO:0016887">
    <property type="term" value="F:ATP hydrolysis activity"/>
    <property type="evidence" value="ECO:0007669"/>
    <property type="project" value="InterPro"/>
</dbReference>
<dbReference type="Gene3D" id="3.40.50.300">
    <property type="entry name" value="P-loop containing nucleotide triphosphate hydrolases"/>
    <property type="match status" value="1"/>
</dbReference>
<keyword evidence="5" id="KW-1185">Reference proteome</keyword>
<dbReference type="eggNOG" id="COG1131">
    <property type="taxonomic scope" value="Bacteria"/>
</dbReference>
<evidence type="ECO:0000256" key="1">
    <source>
        <dbReference type="ARBA" id="ARBA00022741"/>
    </source>
</evidence>
<dbReference type="InterPro" id="IPR003439">
    <property type="entry name" value="ABC_transporter-like_ATP-bd"/>
</dbReference>
<dbReference type="PROSITE" id="PS50893">
    <property type="entry name" value="ABC_TRANSPORTER_2"/>
    <property type="match status" value="1"/>
</dbReference>
<dbReference type="Proteomes" id="UP000215383">
    <property type="component" value="Chromosome 1"/>
</dbReference>
<dbReference type="PANTHER" id="PTHR43038">
    <property type="entry name" value="ATP-BINDING CASSETTE, SUB-FAMILY H, MEMBER 1"/>
    <property type="match status" value="1"/>
</dbReference>
<dbReference type="SMART" id="SM00382">
    <property type="entry name" value="AAA"/>
    <property type="match status" value="1"/>
</dbReference>
<sequence>MDYAVYTKNLTKNFGNFIAVDNLSLKIEYGCIYGLLGSNGSGKSTTIRMLCGVVPPSNGKIRILGYDIHDLTKIKSKIGYMSQKFSLYPDLTVLENIKFYAGLYGVDKEILATRIEEIIELAGVVKQQNIFVKNLTGGWRQRLALGCAIIHKPKLLFLDEATSGADPRARKNFWQIIQSLAQKGVTIIVTTHFMEEAALCHRIGFLHQGRLLIDATPMQIKQIVPKQNVSLNEVFAYLVRQKAVDMV</sequence>
<accession>A0A239TUR1</accession>
<gene>
    <name evidence="4" type="primary">ybhF_3</name>
    <name evidence="4" type="ORF">SAMEA4364220_01302</name>
</gene>
<evidence type="ECO:0000313" key="5">
    <source>
        <dbReference type="Proteomes" id="UP000215383"/>
    </source>
</evidence>
<evidence type="ECO:0000313" key="4">
    <source>
        <dbReference type="EMBL" id="SNV00383.1"/>
    </source>
</evidence>
<dbReference type="GeneID" id="78507304"/>
<dbReference type="SUPFAM" id="SSF52540">
    <property type="entry name" value="P-loop containing nucleoside triphosphate hydrolases"/>
    <property type="match status" value="1"/>
</dbReference>
<name>A0A239TUR1_9FIRM</name>